<reference evidence="1 2" key="1">
    <citation type="journal article" date="2018" name="Sci. Rep.">
        <title>Genomic signatures of local adaptation to the degree of environmental predictability in rotifers.</title>
        <authorList>
            <person name="Franch-Gras L."/>
            <person name="Hahn C."/>
            <person name="Garcia-Roger E.M."/>
            <person name="Carmona M.J."/>
            <person name="Serra M."/>
            <person name="Gomez A."/>
        </authorList>
    </citation>
    <scope>NUCLEOTIDE SEQUENCE [LARGE SCALE GENOMIC DNA]</scope>
    <source>
        <strain evidence="1">HYR1</strain>
    </source>
</reference>
<dbReference type="Proteomes" id="UP000276133">
    <property type="component" value="Unassembled WGS sequence"/>
</dbReference>
<dbReference type="EMBL" id="REGN01001337">
    <property type="protein sequence ID" value="RNA35346.1"/>
    <property type="molecule type" value="Genomic_DNA"/>
</dbReference>
<gene>
    <name evidence="1" type="ORF">BpHYR1_000317</name>
</gene>
<proteinExistence type="predicted"/>
<evidence type="ECO:0000313" key="2">
    <source>
        <dbReference type="Proteomes" id="UP000276133"/>
    </source>
</evidence>
<evidence type="ECO:0000313" key="1">
    <source>
        <dbReference type="EMBL" id="RNA35346.1"/>
    </source>
</evidence>
<accession>A0A3M7SHV0</accession>
<name>A0A3M7SHV0_BRAPC</name>
<protein>
    <submittedName>
        <fullName evidence="1">Uncharacterized protein</fullName>
    </submittedName>
</protein>
<keyword evidence="2" id="KW-1185">Reference proteome</keyword>
<organism evidence="1 2">
    <name type="scientific">Brachionus plicatilis</name>
    <name type="common">Marine rotifer</name>
    <name type="synonym">Brachionus muelleri</name>
    <dbReference type="NCBI Taxonomy" id="10195"/>
    <lineage>
        <taxon>Eukaryota</taxon>
        <taxon>Metazoa</taxon>
        <taxon>Spiralia</taxon>
        <taxon>Gnathifera</taxon>
        <taxon>Rotifera</taxon>
        <taxon>Eurotatoria</taxon>
        <taxon>Monogononta</taxon>
        <taxon>Pseudotrocha</taxon>
        <taxon>Ploima</taxon>
        <taxon>Brachionidae</taxon>
        <taxon>Brachionus</taxon>
    </lineage>
</organism>
<comment type="caution">
    <text evidence="1">The sequence shown here is derived from an EMBL/GenBank/DDBJ whole genome shotgun (WGS) entry which is preliminary data.</text>
</comment>
<sequence>MSTIYSLSLIKIINYCYLNPFKRQPLFLLCTRFEMFIICFVVIWHEDMTKFYDNLLPNITVKRNFKEKIITFFQHNFVRKKLKNLSIFIFTIINEKYHSNLMFKTSMIFSA</sequence>
<dbReference type="AlphaFoldDB" id="A0A3M7SHV0"/>